<dbReference type="OrthoDB" id="9809748at2"/>
<keyword evidence="11" id="KW-1185">Reference proteome</keyword>
<dbReference type="EMBL" id="CYSF01000015">
    <property type="protein sequence ID" value="CUH85500.1"/>
    <property type="molecule type" value="Genomic_DNA"/>
</dbReference>
<evidence type="ECO:0000256" key="4">
    <source>
        <dbReference type="ARBA" id="ARBA00022960"/>
    </source>
</evidence>
<evidence type="ECO:0000313" key="10">
    <source>
        <dbReference type="EMBL" id="CUH85500.1"/>
    </source>
</evidence>
<dbReference type="PROSITE" id="PS51257">
    <property type="entry name" value="PROKAR_LIPOPROTEIN"/>
    <property type="match status" value="1"/>
</dbReference>
<dbReference type="PANTHER" id="PTHR36699:SF1">
    <property type="entry name" value="L,D-TRANSPEPTIDASE YAFK-RELATED"/>
    <property type="match status" value="1"/>
</dbReference>
<keyword evidence="8" id="KW-0732">Signal</keyword>
<name>A0A0P1GRW2_9RHOB</name>
<dbReference type="InterPro" id="IPR005490">
    <property type="entry name" value="LD_TPept_cat_dom"/>
</dbReference>
<dbReference type="SUPFAM" id="SSF141523">
    <property type="entry name" value="L,D-transpeptidase catalytic domain-like"/>
    <property type="match status" value="1"/>
</dbReference>
<dbReference type="CDD" id="cd16913">
    <property type="entry name" value="YkuD_like"/>
    <property type="match status" value="1"/>
</dbReference>
<evidence type="ECO:0000256" key="5">
    <source>
        <dbReference type="ARBA" id="ARBA00022984"/>
    </source>
</evidence>
<evidence type="ECO:0000256" key="8">
    <source>
        <dbReference type="SAM" id="SignalP"/>
    </source>
</evidence>
<feature type="active site" description="Nucleophile" evidence="7">
    <location>
        <position position="141"/>
    </location>
</feature>
<keyword evidence="5 7" id="KW-0573">Peptidoglycan synthesis</keyword>
<keyword evidence="6 7" id="KW-0961">Cell wall biogenesis/degradation</keyword>
<evidence type="ECO:0000256" key="7">
    <source>
        <dbReference type="PROSITE-ProRule" id="PRU01373"/>
    </source>
</evidence>
<evidence type="ECO:0000256" key="2">
    <source>
        <dbReference type="ARBA" id="ARBA00005992"/>
    </source>
</evidence>
<dbReference type="AlphaFoldDB" id="A0A0P1GRW2"/>
<evidence type="ECO:0000259" key="9">
    <source>
        <dbReference type="PROSITE" id="PS52029"/>
    </source>
</evidence>
<feature type="chain" id="PRO_5006063709" evidence="8">
    <location>
        <begin position="18"/>
        <end position="166"/>
    </location>
</feature>
<dbReference type="InterPro" id="IPR038063">
    <property type="entry name" value="Transpep_catalytic_dom"/>
</dbReference>
<evidence type="ECO:0000256" key="6">
    <source>
        <dbReference type="ARBA" id="ARBA00023316"/>
    </source>
</evidence>
<dbReference type="RefSeq" id="WP_058319573.1">
    <property type="nucleotide sequence ID" value="NZ_CYSF01000015.1"/>
</dbReference>
<accession>A0A0P1GRW2</accession>
<feature type="domain" description="L,D-TPase catalytic" evidence="9">
    <location>
        <begin position="34"/>
        <end position="165"/>
    </location>
</feature>
<dbReference type="Pfam" id="PF03734">
    <property type="entry name" value="YkuD"/>
    <property type="match status" value="1"/>
</dbReference>
<reference evidence="10 11" key="1">
    <citation type="submission" date="2015-09" db="EMBL/GenBank/DDBJ databases">
        <authorList>
            <consortium name="Swine Surveillance"/>
        </authorList>
    </citation>
    <scope>NUCLEOTIDE SEQUENCE [LARGE SCALE GENOMIC DNA]</scope>
    <source>
        <strain evidence="10 11">CECT 8383</strain>
    </source>
</reference>
<dbReference type="PROSITE" id="PS52029">
    <property type="entry name" value="LD_TPASE"/>
    <property type="match status" value="1"/>
</dbReference>
<dbReference type="GO" id="GO:0071555">
    <property type="term" value="P:cell wall organization"/>
    <property type="evidence" value="ECO:0007669"/>
    <property type="project" value="UniProtKB-UniRule"/>
</dbReference>
<comment type="similarity">
    <text evidence="2">Belongs to the YkuD family.</text>
</comment>
<dbReference type="GO" id="GO:0009252">
    <property type="term" value="P:peptidoglycan biosynthetic process"/>
    <property type="evidence" value="ECO:0007669"/>
    <property type="project" value="UniProtKB-UniPathway"/>
</dbReference>
<dbReference type="GO" id="GO:0004180">
    <property type="term" value="F:carboxypeptidase activity"/>
    <property type="evidence" value="ECO:0007669"/>
    <property type="project" value="UniProtKB-ARBA"/>
</dbReference>
<organism evidence="10 11">
    <name type="scientific">Thalassovita mediterranea</name>
    <dbReference type="NCBI Taxonomy" id="340021"/>
    <lineage>
        <taxon>Bacteria</taxon>
        <taxon>Pseudomonadati</taxon>
        <taxon>Pseudomonadota</taxon>
        <taxon>Alphaproteobacteria</taxon>
        <taxon>Rhodobacterales</taxon>
        <taxon>Roseobacteraceae</taxon>
        <taxon>Thalassovita</taxon>
    </lineage>
</organism>
<protein>
    <submittedName>
        <fullName evidence="10">L,D-transpeptidase catalytic domain</fullName>
    </submittedName>
</protein>
<feature type="signal peptide" evidence="8">
    <location>
        <begin position="1"/>
        <end position="17"/>
    </location>
</feature>
<dbReference type="STRING" id="340021.TM5383_02734"/>
<comment type="pathway">
    <text evidence="1 7">Cell wall biogenesis; peptidoglycan biosynthesis.</text>
</comment>
<evidence type="ECO:0000313" key="11">
    <source>
        <dbReference type="Proteomes" id="UP000051681"/>
    </source>
</evidence>
<feature type="active site" description="Proton donor/acceptor" evidence="7">
    <location>
        <position position="124"/>
    </location>
</feature>
<dbReference type="UniPathway" id="UPA00219"/>
<dbReference type="PANTHER" id="PTHR36699">
    <property type="entry name" value="LD-TRANSPEPTIDASE"/>
    <property type="match status" value="1"/>
</dbReference>
<dbReference type="Gene3D" id="2.40.440.10">
    <property type="entry name" value="L,D-transpeptidase catalytic domain-like"/>
    <property type="match status" value="1"/>
</dbReference>
<sequence length="166" mass="18575">MSRLRVLLGLLALSVLASCGGDPKFKRYNGPEVTQILVKKEERRMYLLHNKRVLESYDISLGFAPTGDKVKEGDGRTPEGLYFIDRLNPQSRFHLSLGINYPNQRDLAEARAAGVDPGGDIFIHGRPKKFRNGIEDWTAGCIAVTDEEIEEIYAMVEVGTPIWIGK</sequence>
<dbReference type="GO" id="GO:0008360">
    <property type="term" value="P:regulation of cell shape"/>
    <property type="evidence" value="ECO:0007669"/>
    <property type="project" value="UniProtKB-UniRule"/>
</dbReference>
<evidence type="ECO:0000256" key="1">
    <source>
        <dbReference type="ARBA" id="ARBA00004752"/>
    </source>
</evidence>
<keyword evidence="4 7" id="KW-0133">Cell shape</keyword>
<dbReference type="GO" id="GO:0016740">
    <property type="term" value="F:transferase activity"/>
    <property type="evidence" value="ECO:0007669"/>
    <property type="project" value="UniProtKB-KW"/>
</dbReference>
<keyword evidence="3" id="KW-0808">Transferase</keyword>
<evidence type="ECO:0000256" key="3">
    <source>
        <dbReference type="ARBA" id="ARBA00022679"/>
    </source>
</evidence>
<gene>
    <name evidence="10" type="ORF">TM5383_02734</name>
</gene>
<dbReference type="Proteomes" id="UP000051681">
    <property type="component" value="Unassembled WGS sequence"/>
</dbReference>
<proteinExistence type="inferred from homology"/>